<organism evidence="1 2">
    <name type="scientific">Nocardiopsis eucommiae</name>
    <dbReference type="NCBI Taxonomy" id="2831970"/>
    <lineage>
        <taxon>Bacteria</taxon>
        <taxon>Bacillati</taxon>
        <taxon>Actinomycetota</taxon>
        <taxon>Actinomycetes</taxon>
        <taxon>Streptosporangiales</taxon>
        <taxon>Nocardiopsidaceae</taxon>
        <taxon>Nocardiopsis</taxon>
    </lineage>
</organism>
<dbReference type="EMBL" id="CP074402">
    <property type="protein sequence ID" value="QVJ00377.1"/>
    <property type="molecule type" value="Genomic_DNA"/>
</dbReference>
<dbReference type="AlphaFoldDB" id="A0A975L7Y1"/>
<evidence type="ECO:0000313" key="2">
    <source>
        <dbReference type="Proteomes" id="UP000682416"/>
    </source>
</evidence>
<reference evidence="1" key="1">
    <citation type="submission" date="2021-05" db="EMBL/GenBank/DDBJ databases">
        <authorList>
            <person name="Kaiqin L."/>
            <person name="Jian G."/>
        </authorList>
    </citation>
    <scope>NUCLEOTIDE SEQUENCE</scope>
    <source>
        <strain evidence="1">HDS5</strain>
    </source>
</reference>
<proteinExistence type="predicted"/>
<sequence>MRTAARRRELALADRLRRRGEDLERTRTVHTVAELQLTHVCELLDRATRFRVGTVTITPHRGRWRCSWPDPAWPGNPDQAPALTEDFPDRLGAIIHADHINTTGGTT</sequence>
<accession>A0A975L7Y1</accession>
<dbReference type="KEGG" id="nec:KGD82_16585"/>
<gene>
    <name evidence="1" type="ORF">KGD82_16585</name>
</gene>
<evidence type="ECO:0000313" key="1">
    <source>
        <dbReference type="EMBL" id="QVJ00377.1"/>
    </source>
</evidence>
<keyword evidence="2" id="KW-1185">Reference proteome</keyword>
<name>A0A975L7Y1_9ACTN</name>
<dbReference type="Proteomes" id="UP000682416">
    <property type="component" value="Chromosome"/>
</dbReference>
<protein>
    <submittedName>
        <fullName evidence="1">Uncharacterized protein</fullName>
    </submittedName>
</protein>